<dbReference type="PANTHER" id="PTHR32089">
    <property type="entry name" value="METHYL-ACCEPTING CHEMOTAXIS PROTEIN MCPB"/>
    <property type="match status" value="1"/>
</dbReference>
<dbReference type="PROSITE" id="PS51257">
    <property type="entry name" value="PROKAR_LIPOPROTEIN"/>
    <property type="match status" value="1"/>
</dbReference>
<evidence type="ECO:0000259" key="6">
    <source>
        <dbReference type="PROSITE" id="PS50111"/>
    </source>
</evidence>
<dbReference type="Gene3D" id="1.10.287.950">
    <property type="entry name" value="Methyl-accepting chemotaxis protein"/>
    <property type="match status" value="1"/>
</dbReference>
<comment type="similarity">
    <text evidence="3">Belongs to the methyl-accepting chemotaxis (MCP) protein family.</text>
</comment>
<feature type="domain" description="Methyl-accepting transducer" evidence="6">
    <location>
        <begin position="386"/>
        <end position="622"/>
    </location>
</feature>
<evidence type="ECO:0000256" key="2">
    <source>
        <dbReference type="ARBA" id="ARBA00023224"/>
    </source>
</evidence>
<evidence type="ECO:0000256" key="5">
    <source>
        <dbReference type="SAM" id="Phobius"/>
    </source>
</evidence>
<sequence length="659" mass="72967">MNSTLKIPSWLTNLSLNKLLLLPVLITLLLFACVAGVITMELNKVEQNNGLVDNTAARSEFASELDHDWGGIRILTRDILRAQVKDMPVMLSRLNKLADKLEQQATENLIDNPNMTEASRGELRKVIELMHDYVETMSATVSYIEKFGHRWSNETPSLWYPLMQMESEVAAYAAVNTDLDLNLWHREAAELTSQFDWYYSNLTQIYFMRDASTYAELERRYRNAGELLQRYIRVPAVKSFHDKVYLEYGQTNAEFLHFHRELTRLANERQELASTIRGHLVSVIERHADVRAGYNGATGESISQVIKIQFGAWLFAALLAIIFCIYIARHFVHIFGVLGQTLEAMANRDFSQGTGIEGRNALARLAANADTSMAAMKAVMQKILDQSTEVSSSATELAAVMVQSSANAEEQNCQVEQIATAVTQMSISSEVVAKSARSTESRANAALDACGEGRAIVEHNNQRADSLTAQLNDTAAVVELLKERCHSIAEVVTVISNISDQTNLLALNAAIEAARAGNMGRGFAVVADEVRALAAKTQSSTEHIKQIITELQLQSDDAQTKVVGCLHQVDEVRDTSRQAVEKLVNIQGSVTDINQSATEMSVAAEQQSRASEEISQSLNGIREAINQNVCGIEESSQASNFLSELAEQQSAMLKEFRLN</sequence>
<dbReference type="RefSeq" id="WP_249249502.1">
    <property type="nucleotide sequence ID" value="NZ_JAKIKT010000005.1"/>
</dbReference>
<accession>A0ABT0N916</accession>
<evidence type="ECO:0000256" key="3">
    <source>
        <dbReference type="ARBA" id="ARBA00029447"/>
    </source>
</evidence>
<name>A0ABT0N916_9GAMM</name>
<dbReference type="EMBL" id="JAKIKT010000005">
    <property type="protein sequence ID" value="MCL2914865.1"/>
    <property type="molecule type" value="Genomic_DNA"/>
</dbReference>
<dbReference type="PROSITE" id="PS50111">
    <property type="entry name" value="CHEMOTAXIS_TRANSDUC_2"/>
    <property type="match status" value="1"/>
</dbReference>
<dbReference type="SUPFAM" id="SSF58104">
    <property type="entry name" value="Methyl-accepting chemotaxis protein (MCP) signaling domain"/>
    <property type="match status" value="1"/>
</dbReference>
<keyword evidence="5" id="KW-0472">Membrane</keyword>
<comment type="subcellular location">
    <subcellularLocation>
        <location evidence="1">Membrane</location>
    </subcellularLocation>
</comment>
<comment type="caution">
    <text evidence="7">The sequence shown here is derived from an EMBL/GenBank/DDBJ whole genome shotgun (WGS) entry which is preliminary data.</text>
</comment>
<dbReference type="PRINTS" id="PR00260">
    <property type="entry name" value="CHEMTRNSDUCR"/>
</dbReference>
<dbReference type="PANTHER" id="PTHR32089:SF33">
    <property type="entry name" value="TOXIN COREGULATED PILUS BIOSYNTHESIS PROTEIN I"/>
    <property type="match status" value="1"/>
</dbReference>
<dbReference type="Proteomes" id="UP001202831">
    <property type="component" value="Unassembled WGS sequence"/>
</dbReference>
<proteinExistence type="inferred from homology"/>
<organism evidence="7 8">
    <name type="scientific">Shewanella corallii</name>
    <dbReference type="NCBI Taxonomy" id="560080"/>
    <lineage>
        <taxon>Bacteria</taxon>
        <taxon>Pseudomonadati</taxon>
        <taxon>Pseudomonadota</taxon>
        <taxon>Gammaproteobacteria</taxon>
        <taxon>Alteromonadales</taxon>
        <taxon>Shewanellaceae</taxon>
        <taxon>Shewanella</taxon>
    </lineage>
</organism>
<keyword evidence="5" id="KW-0812">Transmembrane</keyword>
<feature type="transmembrane region" description="Helical" evidence="5">
    <location>
        <begin position="310"/>
        <end position="328"/>
    </location>
</feature>
<evidence type="ECO:0000313" key="7">
    <source>
        <dbReference type="EMBL" id="MCL2914865.1"/>
    </source>
</evidence>
<dbReference type="CDD" id="cd11386">
    <property type="entry name" value="MCP_signal"/>
    <property type="match status" value="1"/>
</dbReference>
<gene>
    <name evidence="7" type="ORF">L2725_13945</name>
</gene>
<dbReference type="InterPro" id="IPR004089">
    <property type="entry name" value="MCPsignal_dom"/>
</dbReference>
<evidence type="ECO:0000313" key="8">
    <source>
        <dbReference type="Proteomes" id="UP001202831"/>
    </source>
</evidence>
<dbReference type="Pfam" id="PF00015">
    <property type="entry name" value="MCPsignal"/>
    <property type="match status" value="1"/>
</dbReference>
<dbReference type="InterPro" id="IPR004090">
    <property type="entry name" value="Chemotax_Me-accpt_rcpt"/>
</dbReference>
<keyword evidence="5" id="KW-1133">Transmembrane helix</keyword>
<protein>
    <submittedName>
        <fullName evidence="7">Methyl-accepting chemotaxis protein</fullName>
    </submittedName>
</protein>
<reference evidence="7 8" key="1">
    <citation type="submission" date="2022-01" db="EMBL/GenBank/DDBJ databases">
        <title>Whole genome-based taxonomy of the Shewanellaceae.</title>
        <authorList>
            <person name="Martin-Rodriguez A.J."/>
        </authorList>
    </citation>
    <scope>NUCLEOTIDE SEQUENCE [LARGE SCALE GENOMIC DNA]</scope>
    <source>
        <strain evidence="7 8">DSM 21332</strain>
    </source>
</reference>
<keyword evidence="2 4" id="KW-0807">Transducer</keyword>
<evidence type="ECO:0000256" key="4">
    <source>
        <dbReference type="PROSITE-ProRule" id="PRU00284"/>
    </source>
</evidence>
<evidence type="ECO:0000256" key="1">
    <source>
        <dbReference type="ARBA" id="ARBA00004370"/>
    </source>
</evidence>
<dbReference type="SMART" id="SM00283">
    <property type="entry name" value="MA"/>
    <property type="match status" value="1"/>
</dbReference>
<keyword evidence="8" id="KW-1185">Reference proteome</keyword>